<dbReference type="AlphaFoldDB" id="A0AAV2RGZ7"/>
<dbReference type="InterPro" id="IPR000305">
    <property type="entry name" value="GIY-YIG_endonuc"/>
</dbReference>
<dbReference type="PROSITE" id="PS50164">
    <property type="entry name" value="GIY_YIG"/>
    <property type="match status" value="1"/>
</dbReference>
<comment type="caution">
    <text evidence="4">The sequence shown here is derived from an EMBL/GenBank/DDBJ whole genome shotgun (WGS) entry which is preliminary data.</text>
</comment>
<dbReference type="Proteomes" id="UP001497623">
    <property type="component" value="Unassembled WGS sequence"/>
</dbReference>
<evidence type="ECO:0000259" key="3">
    <source>
        <dbReference type="PROSITE" id="PS50878"/>
    </source>
</evidence>
<dbReference type="PROSITE" id="PS50878">
    <property type="entry name" value="RT_POL"/>
    <property type="match status" value="1"/>
</dbReference>
<accession>A0AAV2RGZ7</accession>
<dbReference type="Pfam" id="PF01541">
    <property type="entry name" value="GIY-YIG"/>
    <property type="match status" value="1"/>
</dbReference>
<dbReference type="EMBL" id="CAXKWB010020487">
    <property type="protein sequence ID" value="CAL4122622.1"/>
    <property type="molecule type" value="Genomic_DNA"/>
</dbReference>
<evidence type="ECO:0000313" key="4">
    <source>
        <dbReference type="EMBL" id="CAL4122622.1"/>
    </source>
</evidence>
<keyword evidence="5" id="KW-1185">Reference proteome</keyword>
<evidence type="ECO:0000259" key="2">
    <source>
        <dbReference type="PROSITE" id="PS50164"/>
    </source>
</evidence>
<feature type="region of interest" description="Disordered" evidence="1">
    <location>
        <begin position="262"/>
        <end position="289"/>
    </location>
</feature>
<name>A0AAV2RGZ7_MEGNR</name>
<feature type="domain" description="GIY-YIG" evidence="2">
    <location>
        <begin position="234"/>
        <end position="325"/>
    </location>
</feature>
<protein>
    <recommendedName>
        <fullName evidence="6">GIY-YIG domain-containing protein</fullName>
    </recommendedName>
</protein>
<dbReference type="PANTHER" id="PTHR21301:SF11">
    <property type="entry name" value="GIY-YIG DOMAIN-CONTAINING PROTEIN"/>
    <property type="match status" value="1"/>
</dbReference>
<dbReference type="InterPro" id="IPR035901">
    <property type="entry name" value="GIY-YIG_endonuc_sf"/>
</dbReference>
<evidence type="ECO:0000313" key="5">
    <source>
        <dbReference type="Proteomes" id="UP001497623"/>
    </source>
</evidence>
<evidence type="ECO:0008006" key="6">
    <source>
        <dbReference type="Google" id="ProtNLM"/>
    </source>
</evidence>
<dbReference type="Gene3D" id="3.40.1440.10">
    <property type="entry name" value="GIY-YIG endonuclease"/>
    <property type="match status" value="1"/>
</dbReference>
<dbReference type="CDD" id="cd00719">
    <property type="entry name" value="GIY-YIG_SF"/>
    <property type="match status" value="1"/>
</dbReference>
<organism evidence="4 5">
    <name type="scientific">Meganyctiphanes norvegica</name>
    <name type="common">Northern krill</name>
    <name type="synonym">Thysanopoda norvegica</name>
    <dbReference type="NCBI Taxonomy" id="48144"/>
    <lineage>
        <taxon>Eukaryota</taxon>
        <taxon>Metazoa</taxon>
        <taxon>Ecdysozoa</taxon>
        <taxon>Arthropoda</taxon>
        <taxon>Crustacea</taxon>
        <taxon>Multicrustacea</taxon>
        <taxon>Malacostraca</taxon>
        <taxon>Eumalacostraca</taxon>
        <taxon>Eucarida</taxon>
        <taxon>Euphausiacea</taxon>
        <taxon>Euphausiidae</taxon>
        <taxon>Meganyctiphanes</taxon>
    </lineage>
</organism>
<dbReference type="SUPFAM" id="SSF82771">
    <property type="entry name" value="GIY-YIG endonuclease"/>
    <property type="match status" value="1"/>
</dbReference>
<dbReference type="InterPro" id="IPR058912">
    <property type="entry name" value="HTH_animal"/>
</dbReference>
<gene>
    <name evidence="4" type="ORF">MNOR_LOCUS23344</name>
</gene>
<dbReference type="Pfam" id="PF26215">
    <property type="entry name" value="HTH_animal"/>
    <property type="match status" value="1"/>
</dbReference>
<reference evidence="4 5" key="1">
    <citation type="submission" date="2024-05" db="EMBL/GenBank/DDBJ databases">
        <authorList>
            <person name="Wallberg A."/>
        </authorList>
    </citation>
    <scope>NUCLEOTIDE SEQUENCE [LARGE SCALE GENOMIC DNA]</scope>
</reference>
<proteinExistence type="predicted"/>
<evidence type="ECO:0000256" key="1">
    <source>
        <dbReference type="SAM" id="MobiDB-lite"/>
    </source>
</evidence>
<sequence length="360" mass="41335">MGSSISPPLAQMYMKSFESNKYETMISDDIKATEWARYVDDCFLIYEHSEEVFHRFMSQLNTLDPYISFTCEKSKPGVEVELPEEAVEVLPFLDFKDCHSGLYIHSLSSQPISIKRSVIRNMFLWAYRYCDSNFLEEEEKRIYNDFSSLGYSRKFIDRAKVLAKVGRTRELRIRAGLEEPKAPRKKSYFHIGLPYHNSVHGIKYRLGSQGVDLTFSNRNYIKSRLAYKKRHEPTKGGVYLIRCKKSDCEEIYVGESKDIPKRLEQHEGAKRRPSSAYYSSANHNRRGHDMDTSSMLVAYRSSSKPHIICIEACLISICKTIKGNQTSASPRDMNILGPMILSGAPINWKDVAIAQPTCLS</sequence>
<dbReference type="InterPro" id="IPR000477">
    <property type="entry name" value="RT_dom"/>
</dbReference>
<dbReference type="PANTHER" id="PTHR21301">
    <property type="entry name" value="REVERSE TRANSCRIPTASE"/>
    <property type="match status" value="1"/>
</dbReference>
<feature type="domain" description="Reverse transcriptase" evidence="3">
    <location>
        <begin position="1"/>
        <end position="89"/>
    </location>
</feature>